<dbReference type="PIRSF" id="PIRSF021505">
    <property type="entry name" value="O_gly_hdrol"/>
    <property type="match status" value="1"/>
</dbReference>
<dbReference type="InterPro" id="IPR053169">
    <property type="entry name" value="MUG_Protein"/>
</dbReference>
<name>A0A369Q015_9SPHI</name>
<dbReference type="PROSITE" id="PS51257">
    <property type="entry name" value="PROKAR_LIPOPROTEIN"/>
    <property type="match status" value="1"/>
</dbReference>
<sequence length="371" mass="42174">MNKFLIMMVGVLVLCSCSKINDEYRYEQPQAVDWQAAANSSTNALIDQFWNSEGYFNYGSNGSDKGFQYWPNAHAMDVVIDAFIRTGNQTYSGYFDKWFTGIRAKNGNTYSNVFYDDMEWNALTMLRLYQVTKDEKYLNAVKTLWTDIIGGWNETYADGGVAWMKTQPYSKNACSNGPASLLAIRLFNVTKDDQYKQWAVKIYEWQKNTLFERASGAVYDNINGNTNVISQVALTYNQGTFMASAVELYQVTGDKAYLNDAQKVANYTLTKCIDSSNNILRNEGDGDNALFKGIFMRYFIILLQQQDLNEAYRTKFETFLNNNAQIAWTKGCFQKTLLFGPSWNEPPIGEAQLTAQASACMLIEARAAFKK</sequence>
<reference evidence="1 2" key="1">
    <citation type="submission" date="2018-07" db="EMBL/GenBank/DDBJ databases">
        <title>Pedobacter sp. nov., isolated from soil.</title>
        <authorList>
            <person name="Zhou L.Y."/>
            <person name="Du Z.J."/>
        </authorList>
    </citation>
    <scope>NUCLEOTIDE SEQUENCE [LARGE SCALE GENOMIC DNA]</scope>
    <source>
        <strain evidence="1 2">JDX94</strain>
    </source>
</reference>
<accession>A0A369Q015</accession>
<dbReference type="GO" id="GO:0005975">
    <property type="term" value="P:carbohydrate metabolic process"/>
    <property type="evidence" value="ECO:0007669"/>
    <property type="project" value="InterPro"/>
</dbReference>
<protein>
    <submittedName>
        <fullName evidence="1">Glycosyl hydrolase family 76</fullName>
    </submittedName>
</protein>
<gene>
    <name evidence="1" type="ORF">DU508_04645</name>
</gene>
<keyword evidence="1" id="KW-0378">Hydrolase</keyword>
<dbReference type="GO" id="GO:0016787">
    <property type="term" value="F:hydrolase activity"/>
    <property type="evidence" value="ECO:0007669"/>
    <property type="project" value="UniProtKB-KW"/>
</dbReference>
<dbReference type="InterPro" id="IPR014512">
    <property type="entry name" value="O_gly_hydro"/>
</dbReference>
<dbReference type="OrthoDB" id="2505409at2"/>
<dbReference type="Pfam" id="PF03663">
    <property type="entry name" value="Glyco_hydro_76"/>
    <property type="match status" value="1"/>
</dbReference>
<dbReference type="Gene3D" id="1.50.10.20">
    <property type="match status" value="1"/>
</dbReference>
<dbReference type="InterPro" id="IPR008928">
    <property type="entry name" value="6-hairpin_glycosidase_sf"/>
</dbReference>
<evidence type="ECO:0000313" key="2">
    <source>
        <dbReference type="Proteomes" id="UP000253961"/>
    </source>
</evidence>
<dbReference type="Proteomes" id="UP000253961">
    <property type="component" value="Unassembled WGS sequence"/>
</dbReference>
<dbReference type="EMBL" id="QPKV01000002">
    <property type="protein sequence ID" value="RDC58233.1"/>
    <property type="molecule type" value="Genomic_DNA"/>
</dbReference>
<proteinExistence type="predicted"/>
<keyword evidence="2" id="KW-1185">Reference proteome</keyword>
<dbReference type="PANTHER" id="PTHR47791:SF3">
    <property type="entry name" value="MEIOTICALLY UP-REGULATED GENE 191 PROTEIN"/>
    <property type="match status" value="1"/>
</dbReference>
<organism evidence="1 2">
    <name type="scientific">Pedobacter chinensis</name>
    <dbReference type="NCBI Taxonomy" id="2282421"/>
    <lineage>
        <taxon>Bacteria</taxon>
        <taxon>Pseudomonadati</taxon>
        <taxon>Bacteroidota</taxon>
        <taxon>Sphingobacteriia</taxon>
        <taxon>Sphingobacteriales</taxon>
        <taxon>Sphingobacteriaceae</taxon>
        <taxon>Pedobacter</taxon>
    </lineage>
</organism>
<dbReference type="PANTHER" id="PTHR47791">
    <property type="entry name" value="MEIOTICALLY UP-REGULATED GENE 191 PROTEIN"/>
    <property type="match status" value="1"/>
</dbReference>
<dbReference type="SUPFAM" id="SSF48208">
    <property type="entry name" value="Six-hairpin glycosidases"/>
    <property type="match status" value="1"/>
</dbReference>
<dbReference type="InterPro" id="IPR005198">
    <property type="entry name" value="Glyco_hydro_76"/>
</dbReference>
<dbReference type="RefSeq" id="WP_115401644.1">
    <property type="nucleotide sequence ID" value="NZ_QPKV01000002.1"/>
</dbReference>
<dbReference type="AlphaFoldDB" id="A0A369Q015"/>
<evidence type="ECO:0000313" key="1">
    <source>
        <dbReference type="EMBL" id="RDC58233.1"/>
    </source>
</evidence>
<comment type="caution">
    <text evidence="1">The sequence shown here is derived from an EMBL/GenBank/DDBJ whole genome shotgun (WGS) entry which is preliminary data.</text>
</comment>